<evidence type="ECO:0000313" key="2">
    <source>
        <dbReference type="EMBL" id="EGF25732.1"/>
    </source>
</evidence>
<dbReference type="EMBL" id="AFAR01000214">
    <property type="protein sequence ID" value="EGF25732.1"/>
    <property type="molecule type" value="Genomic_DNA"/>
</dbReference>
<sequence>MNRGWKATSMNADCMNQADRPRRILWPMKNARNRFVHSLALASAVLVISVAAKPSFAQSSTDDEVTTLASRQSSVATRYERLEELLLRLADMEASENPERSALLRRVAKQSRERFVLEKLRGAGKMIGDGQLSKAMTDQKSATEELQSILKLLMSEDRSSRIRDEKKRISELIKQLRLTERNERSVRARTENGVEMSEVEKEQKAIAERAEELRKELEEESDDASGEPSESESSKSEAQESKNEDSENQSGNKSEMEAGRESGEQKSGEESSEQNENGQPQENEQPKESGQQDENSQQQPEGDETKEASENGEQPDGEPAEEKTGEEQEQQGEQSPSGEQQSEEGQQQSGEQKSGEKQSGEQQSSSQQQPPKPQSPQEQAKEQLERAIERMKEAQDKLAQNERKEATEQQRQAEEELRRAIDRLEKILRQLREEEMERELAKLEARLRKMAAMQSSVLDQTVQLAKTPEVQRNRATDLKAGDLAFEEQKITLEADRAMLLLREEGSSVAFPEVVSQLREDTVRVSTRLGQSKIDLVTQGLQSDILAGLEEMIAALAKAQRDLEKKKQQEQQGDGGGQPSGSGEEPLVQKLAELKLIRTMQTRIQGSTDRYASLMDGKETSAEDVLPLLRDLSQRQDRLYQITRDLVTERNK</sequence>
<comment type="caution">
    <text evidence="2">The sequence shown here is derived from an EMBL/GenBank/DDBJ whole genome shotgun (WGS) entry which is preliminary data.</text>
</comment>
<feature type="region of interest" description="Disordered" evidence="1">
    <location>
        <begin position="180"/>
        <end position="415"/>
    </location>
</feature>
<name>F2AXA6_RHOBT</name>
<dbReference type="AlphaFoldDB" id="F2AXA6"/>
<feature type="compositionally biased region" description="Basic and acidic residues" evidence="1">
    <location>
        <begin position="232"/>
        <end position="245"/>
    </location>
</feature>
<protein>
    <submittedName>
        <fullName evidence="2">Uncharacterized protein</fullName>
    </submittedName>
</protein>
<feature type="compositionally biased region" description="Basic and acidic residues" evidence="1">
    <location>
        <begin position="379"/>
        <end position="415"/>
    </location>
</feature>
<dbReference type="PATRIC" id="fig|991778.3.peg.4617"/>
<feature type="compositionally biased region" description="Low complexity" evidence="1">
    <location>
        <begin position="274"/>
        <end position="283"/>
    </location>
</feature>
<reference evidence="2 3" key="1">
    <citation type="journal article" date="2013" name="Mar. Genomics">
        <title>Expression of sulfatases in Rhodopirellula baltica and the diversity of sulfatases in the genus Rhodopirellula.</title>
        <authorList>
            <person name="Wegner C.E."/>
            <person name="Richter-Heitmann T."/>
            <person name="Klindworth A."/>
            <person name="Klockow C."/>
            <person name="Richter M."/>
            <person name="Achstetter T."/>
            <person name="Glockner F.O."/>
            <person name="Harder J."/>
        </authorList>
    </citation>
    <scope>NUCLEOTIDE SEQUENCE [LARGE SCALE GENOMIC DNA]</scope>
    <source>
        <strain evidence="2 3">WH47</strain>
    </source>
</reference>
<feature type="compositionally biased region" description="Low complexity" evidence="1">
    <location>
        <begin position="331"/>
        <end position="352"/>
    </location>
</feature>
<dbReference type="Proteomes" id="UP000006222">
    <property type="component" value="Unassembled WGS sequence"/>
</dbReference>
<feature type="compositionally biased region" description="Basic and acidic residues" evidence="1">
    <location>
        <begin position="180"/>
        <end position="217"/>
    </location>
</feature>
<accession>F2AXA6</accession>
<proteinExistence type="predicted"/>
<gene>
    <name evidence="2" type="ORF">RBWH47_05142</name>
</gene>
<feature type="compositionally biased region" description="Basic and acidic residues" evidence="1">
    <location>
        <begin position="254"/>
        <end position="269"/>
    </location>
</feature>
<feature type="compositionally biased region" description="Low complexity" evidence="1">
    <location>
        <begin position="360"/>
        <end position="369"/>
    </location>
</feature>
<evidence type="ECO:0000256" key="1">
    <source>
        <dbReference type="SAM" id="MobiDB-lite"/>
    </source>
</evidence>
<feature type="region of interest" description="Disordered" evidence="1">
    <location>
        <begin position="563"/>
        <end position="585"/>
    </location>
</feature>
<organism evidence="2 3">
    <name type="scientific">Rhodopirellula baltica WH47</name>
    <dbReference type="NCBI Taxonomy" id="991778"/>
    <lineage>
        <taxon>Bacteria</taxon>
        <taxon>Pseudomonadati</taxon>
        <taxon>Planctomycetota</taxon>
        <taxon>Planctomycetia</taxon>
        <taxon>Pirellulales</taxon>
        <taxon>Pirellulaceae</taxon>
        <taxon>Rhodopirellula</taxon>
    </lineage>
</organism>
<evidence type="ECO:0000313" key="3">
    <source>
        <dbReference type="Proteomes" id="UP000006222"/>
    </source>
</evidence>